<evidence type="ECO:0000313" key="3">
    <source>
        <dbReference type="Proteomes" id="UP000007753"/>
    </source>
</evidence>
<reference evidence="2 3" key="1">
    <citation type="journal article" date="2010" name="J. Bacteriol.">
        <title>Complete genome sequence of the representative gamma-hexachlorocyclohexane-degrading bacterium Sphingobium japonicum UT26.</title>
        <authorList>
            <person name="Nagata Y."/>
            <person name="Ohtsubo Y."/>
            <person name="Endo R."/>
            <person name="Ichikawa N."/>
            <person name="Ankai A."/>
            <person name="Oguchi A."/>
            <person name="Fukui S."/>
            <person name="Fujita N."/>
            <person name="Tsuda M."/>
        </authorList>
    </citation>
    <scope>NUCLEOTIDE SEQUENCE [LARGE SCALE GENOMIC DNA]</scope>
    <source>
        <strain evidence="3">DSM 16413 / CCM 7287 / MTCC 6362 / UT26 / NBRC 101211 / UT26S</strain>
    </source>
</reference>
<accession>D4Z5E9</accession>
<name>D4Z5E9_SPHIU</name>
<feature type="domain" description="Transcriptional regulator-like" evidence="1">
    <location>
        <begin position="12"/>
        <end position="66"/>
    </location>
</feature>
<dbReference type="HOGENOM" id="CLU_166814_1_0_5"/>
<keyword evidence="3" id="KW-1185">Reference proteome</keyword>
<protein>
    <recommendedName>
        <fullName evidence="1">Transcriptional regulator-like domain-containing protein</fullName>
    </recommendedName>
</protein>
<evidence type="ECO:0000259" key="1">
    <source>
        <dbReference type="Pfam" id="PF20109"/>
    </source>
</evidence>
<proteinExistence type="predicted"/>
<dbReference type="STRING" id="452662.SJA_C1-29970"/>
<dbReference type="Pfam" id="PF20109">
    <property type="entry name" value="Trans_reg_dom"/>
    <property type="match status" value="1"/>
</dbReference>
<organism evidence="2 3">
    <name type="scientific">Sphingobium indicum (strain DSM 16413 / CCM 7287 / MTCC 6362 / UT26 / NBRC 101211 / UT26S)</name>
    <name type="common">Sphingobium japonicum</name>
    <dbReference type="NCBI Taxonomy" id="452662"/>
    <lineage>
        <taxon>Bacteria</taxon>
        <taxon>Pseudomonadati</taxon>
        <taxon>Pseudomonadota</taxon>
        <taxon>Alphaproteobacteria</taxon>
        <taxon>Sphingomonadales</taxon>
        <taxon>Sphingomonadaceae</taxon>
        <taxon>Sphingobium</taxon>
    </lineage>
</organism>
<dbReference type="AlphaFoldDB" id="D4Z5E9"/>
<dbReference type="Proteomes" id="UP000007753">
    <property type="component" value="Chromosome 1"/>
</dbReference>
<dbReference type="KEGG" id="sjp:SJA_C1-29970"/>
<sequence length="66" mass="7502">MRRSAAGPAAENWQDPACYAGLHGIDRAGLMWEWLRRDPDYVAWHAQASRITRGAVDPSPWGLHFR</sequence>
<dbReference type="InterPro" id="IPR045465">
    <property type="entry name" value="Trans_reg_dom"/>
</dbReference>
<dbReference type="EMBL" id="AP010803">
    <property type="protein sequence ID" value="BAI97831.1"/>
    <property type="molecule type" value="Genomic_DNA"/>
</dbReference>
<gene>
    <name evidence="2" type="ordered locus">SJA_C1-29970</name>
</gene>
<evidence type="ECO:0000313" key="2">
    <source>
        <dbReference type="EMBL" id="BAI97831.1"/>
    </source>
</evidence>